<reference evidence="2 3" key="1">
    <citation type="submission" date="2016-08" db="EMBL/GenBank/DDBJ databases">
        <title>Draft genome sequence of Candidatus Piscirickettsia litoralis, from seawater.</title>
        <authorList>
            <person name="Wan X."/>
            <person name="Lee A.J."/>
            <person name="Hou S."/>
            <person name="Donachie S.P."/>
        </authorList>
    </citation>
    <scope>NUCLEOTIDE SEQUENCE [LARGE SCALE GENOMIC DNA]</scope>
    <source>
        <strain evidence="2 3">Y2</strain>
    </source>
</reference>
<feature type="chain" id="PRO_5046679245" description="Sel1 repeat family protein" evidence="1">
    <location>
        <begin position="20"/>
        <end position="125"/>
    </location>
</feature>
<organism evidence="2 3">
    <name type="scientific">Piscirickettsia litoralis</name>
    <dbReference type="NCBI Taxonomy" id="1891921"/>
    <lineage>
        <taxon>Bacteria</taxon>
        <taxon>Pseudomonadati</taxon>
        <taxon>Pseudomonadota</taxon>
        <taxon>Gammaproteobacteria</taxon>
        <taxon>Thiotrichales</taxon>
        <taxon>Piscirickettsiaceae</taxon>
        <taxon>Piscirickettsia</taxon>
    </lineage>
</organism>
<dbReference type="SMART" id="SM00671">
    <property type="entry name" value="SEL1"/>
    <property type="match status" value="2"/>
</dbReference>
<sequence>MLRLTVLLLIAGLSAHTFAADFATVNHEFQAGQFKQAFKDAVPLARAGNLNARLEVGFMYEFGKGVQQDEKKAAKWYLSAVHPNSFNARPLERGWAYYEGHGVTQSDKKAAQWFRMAAELSQDRY</sequence>
<protein>
    <recommendedName>
        <fullName evidence="4">Sel1 repeat family protein</fullName>
    </recommendedName>
</protein>
<dbReference type="SUPFAM" id="SSF81901">
    <property type="entry name" value="HCP-like"/>
    <property type="match status" value="1"/>
</dbReference>
<dbReference type="PANTHER" id="PTHR43628:SF1">
    <property type="entry name" value="CHITIN SYNTHASE REGULATORY FACTOR 2-RELATED"/>
    <property type="match status" value="1"/>
</dbReference>
<dbReference type="Proteomes" id="UP000094329">
    <property type="component" value="Unassembled WGS sequence"/>
</dbReference>
<accession>A0ABX3A3I0</accession>
<evidence type="ECO:0000313" key="2">
    <source>
        <dbReference type="EMBL" id="ODN43436.1"/>
    </source>
</evidence>
<proteinExistence type="predicted"/>
<name>A0ABX3A3I0_9GAMM</name>
<evidence type="ECO:0000256" key="1">
    <source>
        <dbReference type="SAM" id="SignalP"/>
    </source>
</evidence>
<keyword evidence="1" id="KW-0732">Signal</keyword>
<dbReference type="EMBL" id="MDTU01000001">
    <property type="protein sequence ID" value="ODN43436.1"/>
    <property type="molecule type" value="Genomic_DNA"/>
</dbReference>
<feature type="signal peptide" evidence="1">
    <location>
        <begin position="1"/>
        <end position="19"/>
    </location>
</feature>
<evidence type="ECO:0008006" key="4">
    <source>
        <dbReference type="Google" id="ProtNLM"/>
    </source>
</evidence>
<dbReference type="PANTHER" id="PTHR43628">
    <property type="entry name" value="ACTIVATOR OF C KINASE PROTEIN 1-RELATED"/>
    <property type="match status" value="1"/>
</dbReference>
<dbReference type="InterPro" id="IPR052945">
    <property type="entry name" value="Mitotic_Regulator"/>
</dbReference>
<dbReference type="InterPro" id="IPR006597">
    <property type="entry name" value="Sel1-like"/>
</dbReference>
<keyword evidence="3" id="KW-1185">Reference proteome</keyword>
<dbReference type="Pfam" id="PF08238">
    <property type="entry name" value="Sel1"/>
    <property type="match status" value="2"/>
</dbReference>
<dbReference type="Gene3D" id="1.25.40.10">
    <property type="entry name" value="Tetratricopeptide repeat domain"/>
    <property type="match status" value="1"/>
</dbReference>
<dbReference type="RefSeq" id="WP_069313233.1">
    <property type="nucleotide sequence ID" value="NZ_MDTU01000001.1"/>
</dbReference>
<comment type="caution">
    <text evidence="2">The sequence shown here is derived from an EMBL/GenBank/DDBJ whole genome shotgun (WGS) entry which is preliminary data.</text>
</comment>
<evidence type="ECO:0000313" key="3">
    <source>
        <dbReference type="Proteomes" id="UP000094329"/>
    </source>
</evidence>
<dbReference type="InterPro" id="IPR011990">
    <property type="entry name" value="TPR-like_helical_dom_sf"/>
</dbReference>
<gene>
    <name evidence="2" type="ORF">BGC07_11545</name>
</gene>